<evidence type="ECO:0000256" key="1">
    <source>
        <dbReference type="ARBA" id="ARBA00005536"/>
    </source>
</evidence>
<evidence type="ECO:0000256" key="2">
    <source>
        <dbReference type="SAM" id="MobiDB-lite"/>
    </source>
</evidence>
<dbReference type="Gene3D" id="1.20.1260.60">
    <property type="entry name" value="Vacuolar protein sorting-associated protein Ist1"/>
    <property type="match status" value="1"/>
</dbReference>
<dbReference type="InterPro" id="IPR042277">
    <property type="entry name" value="IST1-like"/>
</dbReference>
<dbReference type="PANTHER" id="PTHR12161:SF49">
    <property type="entry name" value="IST1-LIKE PROTEIN"/>
    <property type="match status" value="1"/>
</dbReference>
<feature type="compositionally biased region" description="Polar residues" evidence="2">
    <location>
        <begin position="237"/>
        <end position="251"/>
    </location>
</feature>
<feature type="compositionally biased region" description="Low complexity" evidence="2">
    <location>
        <begin position="252"/>
        <end position="268"/>
    </location>
</feature>
<feature type="compositionally biased region" description="Basic and acidic residues" evidence="2">
    <location>
        <begin position="226"/>
        <end position="236"/>
    </location>
</feature>
<dbReference type="EMBL" id="JAAMPC010000016">
    <property type="protein sequence ID" value="KAG2250740.1"/>
    <property type="molecule type" value="Genomic_DNA"/>
</dbReference>
<dbReference type="Pfam" id="PF03398">
    <property type="entry name" value="Ist1"/>
    <property type="match status" value="1"/>
</dbReference>
<dbReference type="PANTHER" id="PTHR12161">
    <property type="entry name" value="IST1 FAMILY MEMBER"/>
    <property type="match status" value="1"/>
</dbReference>
<dbReference type="InterPro" id="IPR005061">
    <property type="entry name" value="Ist1"/>
</dbReference>
<name>A0A8X7TQG1_BRACI</name>
<protein>
    <submittedName>
        <fullName evidence="3">Uncharacterized protein</fullName>
    </submittedName>
</protein>
<evidence type="ECO:0000313" key="4">
    <source>
        <dbReference type="Proteomes" id="UP000886595"/>
    </source>
</evidence>
<feature type="region of interest" description="Disordered" evidence="2">
    <location>
        <begin position="226"/>
        <end position="289"/>
    </location>
</feature>
<proteinExistence type="inferred from homology"/>
<organism evidence="3 4">
    <name type="scientific">Brassica carinata</name>
    <name type="common">Ethiopian mustard</name>
    <name type="synonym">Abyssinian cabbage</name>
    <dbReference type="NCBI Taxonomy" id="52824"/>
    <lineage>
        <taxon>Eukaryota</taxon>
        <taxon>Viridiplantae</taxon>
        <taxon>Streptophyta</taxon>
        <taxon>Embryophyta</taxon>
        <taxon>Tracheophyta</taxon>
        <taxon>Spermatophyta</taxon>
        <taxon>Magnoliopsida</taxon>
        <taxon>eudicotyledons</taxon>
        <taxon>Gunneridae</taxon>
        <taxon>Pentapetalae</taxon>
        <taxon>rosids</taxon>
        <taxon>malvids</taxon>
        <taxon>Brassicales</taxon>
        <taxon>Brassicaceae</taxon>
        <taxon>Brassiceae</taxon>
        <taxon>Brassica</taxon>
    </lineage>
</organism>
<sequence length="289" mass="33947">MSVEVFSLTIVVEMKYSKSATSYMKIRLEIVRKRRIAMIKFLKMDIVEFLKNGLDYDAYRRAEVLLEELRIISCYDILERFCDCISENLSLMLKKRFLTFFPFNFFSLQKLSMLFWFPFRECPEECREAVSSLIYAAAWVPDVPELKDQRAVFIRRFGNFSASSVNHELVDKTELRRRPSRELRIQTVKDIAKEFSIDWDPTALNLLLLRQTSALQIEDKVETGADDPKIERKKSIVNDQSENESVLSQAWTRDSLSNRSLSSTSNSSFGSPRRDTEKKKKKKKREEDR</sequence>
<keyword evidence="4" id="KW-1185">Reference proteome</keyword>
<dbReference type="OrthoDB" id="29853at2759"/>
<feature type="compositionally biased region" description="Basic residues" evidence="2">
    <location>
        <begin position="279"/>
        <end position="289"/>
    </location>
</feature>
<dbReference type="AlphaFoldDB" id="A0A8X7TQG1"/>
<comment type="similarity">
    <text evidence="1">Belongs to the IST1 family.</text>
</comment>
<evidence type="ECO:0000313" key="3">
    <source>
        <dbReference type="EMBL" id="KAG2250740.1"/>
    </source>
</evidence>
<reference evidence="3 4" key="1">
    <citation type="submission" date="2020-02" db="EMBL/GenBank/DDBJ databases">
        <authorList>
            <person name="Ma Q."/>
            <person name="Huang Y."/>
            <person name="Song X."/>
            <person name="Pei D."/>
        </authorList>
    </citation>
    <scope>NUCLEOTIDE SEQUENCE [LARGE SCALE GENOMIC DNA]</scope>
    <source>
        <strain evidence="3">Sxm20200214</strain>
        <tissue evidence="3">Leaf</tissue>
    </source>
</reference>
<accession>A0A8X7TQG1</accession>
<gene>
    <name evidence="3" type="ORF">Bca52824_080876</name>
</gene>
<comment type="caution">
    <text evidence="3">The sequence shown here is derived from an EMBL/GenBank/DDBJ whole genome shotgun (WGS) entry which is preliminary data.</text>
</comment>
<dbReference type="Proteomes" id="UP000886595">
    <property type="component" value="Unassembled WGS sequence"/>
</dbReference>
<dbReference type="GO" id="GO:0015031">
    <property type="term" value="P:protein transport"/>
    <property type="evidence" value="ECO:0007669"/>
    <property type="project" value="InterPro"/>
</dbReference>
<dbReference type="FunFam" id="1.20.1260.60:FF:000002">
    <property type="entry name" value="Vacuolar protein sorting-associated protein IST1"/>
    <property type="match status" value="1"/>
</dbReference>